<gene>
    <name evidence="2" type="ORF">BXYJ_LOCUS14995</name>
</gene>
<proteinExistence type="predicted"/>
<dbReference type="EMBL" id="CAJFDI010000006">
    <property type="protein sequence ID" value="CAD5234904.1"/>
    <property type="molecule type" value="Genomic_DNA"/>
</dbReference>
<evidence type="ECO:0000256" key="1">
    <source>
        <dbReference type="SAM" id="MobiDB-lite"/>
    </source>
</evidence>
<dbReference type="AlphaFoldDB" id="A0A7I8X2D3"/>
<accession>A0A7I8X2D3</accession>
<feature type="region of interest" description="Disordered" evidence="1">
    <location>
        <begin position="245"/>
        <end position="264"/>
    </location>
</feature>
<dbReference type="OrthoDB" id="5875813at2759"/>
<dbReference type="Pfam" id="PF17309">
    <property type="entry name" value="DUF5356"/>
    <property type="match status" value="1"/>
</dbReference>
<comment type="caution">
    <text evidence="2">The sequence shown here is derived from an EMBL/GenBank/DDBJ whole genome shotgun (WGS) entry which is preliminary data.</text>
</comment>
<feature type="region of interest" description="Disordered" evidence="1">
    <location>
        <begin position="33"/>
        <end position="91"/>
    </location>
</feature>
<name>A0A7I8X2D3_BURXY</name>
<keyword evidence="3" id="KW-1185">Reference proteome</keyword>
<sequence>MILRCLRNRRNRQNLSNSLCQLQSEHLLKNTLSTKIRSREMGDEKIARTEKKHKSVKPSDKDTLAHNHEKSPPRQHLSSPHELSPPMSEREAKALAEYRRTHGESSAVTNPHISFEHAIASKNIEAGEMLAGIDAGEWEKAEVAAKPEMINQNNREKKISVFQASQTNVIEPSSTPKKKTNVKKQKETAPPVLDKADLLGQMVTKVVREYLKGRREDRIKLEIRLVDEEDGEKFVDLASDIKKEKMRKDERGGVVTKKSQKQNA</sequence>
<organism evidence="2 3">
    <name type="scientific">Bursaphelenchus xylophilus</name>
    <name type="common">Pinewood nematode worm</name>
    <name type="synonym">Aphelenchoides xylophilus</name>
    <dbReference type="NCBI Taxonomy" id="6326"/>
    <lineage>
        <taxon>Eukaryota</taxon>
        <taxon>Metazoa</taxon>
        <taxon>Ecdysozoa</taxon>
        <taxon>Nematoda</taxon>
        <taxon>Chromadorea</taxon>
        <taxon>Rhabditida</taxon>
        <taxon>Tylenchina</taxon>
        <taxon>Tylenchomorpha</taxon>
        <taxon>Aphelenchoidea</taxon>
        <taxon>Aphelenchoididae</taxon>
        <taxon>Bursaphelenchus</taxon>
    </lineage>
</organism>
<feature type="compositionally biased region" description="Basic and acidic residues" evidence="1">
    <location>
        <begin position="37"/>
        <end position="49"/>
    </location>
</feature>
<protein>
    <submittedName>
        <fullName evidence="2">(pine wood nematode) hypothetical protein</fullName>
    </submittedName>
</protein>
<evidence type="ECO:0000313" key="3">
    <source>
        <dbReference type="Proteomes" id="UP000659654"/>
    </source>
</evidence>
<reference evidence="2" key="1">
    <citation type="submission" date="2020-09" db="EMBL/GenBank/DDBJ databases">
        <authorList>
            <person name="Kikuchi T."/>
        </authorList>
    </citation>
    <scope>NUCLEOTIDE SEQUENCE</scope>
    <source>
        <strain evidence="2">Ka4C1</strain>
    </source>
</reference>
<evidence type="ECO:0000313" key="2">
    <source>
        <dbReference type="EMBL" id="CAD5234904.1"/>
    </source>
</evidence>
<dbReference type="EMBL" id="CAJFCV020000006">
    <property type="protein sequence ID" value="CAG9130959.1"/>
    <property type="molecule type" value="Genomic_DNA"/>
</dbReference>
<feature type="compositionally biased region" description="Basic and acidic residues" evidence="1">
    <location>
        <begin position="57"/>
        <end position="72"/>
    </location>
</feature>
<dbReference type="Proteomes" id="UP000659654">
    <property type="component" value="Unassembled WGS sequence"/>
</dbReference>
<dbReference type="Proteomes" id="UP000582659">
    <property type="component" value="Unassembled WGS sequence"/>
</dbReference>
<dbReference type="InterPro" id="IPR020149">
    <property type="entry name" value="Uncharacterised_C02F5.10"/>
</dbReference>